<proteinExistence type="predicted"/>
<dbReference type="EMBL" id="BQNB010021629">
    <property type="protein sequence ID" value="GJU08413.1"/>
    <property type="molecule type" value="Genomic_DNA"/>
</dbReference>
<keyword evidence="3" id="KW-1185">Reference proteome</keyword>
<accession>A0ABQ5JA61</accession>
<sequence>MDKSEPVKKMSKKDLLRLDEELAFKLQAEEEEERLAREKAQQIEEVNIAWDDVQAKIEVDYQLAQRLQAQEQEELTDEEKARLFVQFLEQRRKHFAAKRAEEKRNRPPTRAQKGRTELLEESSKKAETELEENLKKAEAEVMEDEEEVAIDAVPLATKPLTIVDWKIHKEGKNNYYQIYE</sequence>
<feature type="compositionally biased region" description="Basic and acidic residues" evidence="1">
    <location>
        <begin position="114"/>
        <end position="131"/>
    </location>
</feature>
<evidence type="ECO:0000313" key="3">
    <source>
        <dbReference type="Proteomes" id="UP001151760"/>
    </source>
</evidence>
<reference evidence="2" key="2">
    <citation type="submission" date="2022-01" db="EMBL/GenBank/DDBJ databases">
        <authorList>
            <person name="Yamashiro T."/>
            <person name="Shiraishi A."/>
            <person name="Satake H."/>
            <person name="Nakayama K."/>
        </authorList>
    </citation>
    <scope>NUCLEOTIDE SEQUENCE</scope>
</reference>
<comment type="caution">
    <text evidence="2">The sequence shown here is derived from an EMBL/GenBank/DDBJ whole genome shotgun (WGS) entry which is preliminary data.</text>
</comment>
<dbReference type="Proteomes" id="UP001151760">
    <property type="component" value="Unassembled WGS sequence"/>
</dbReference>
<name>A0ABQ5JA61_9ASTR</name>
<evidence type="ECO:0000256" key="1">
    <source>
        <dbReference type="SAM" id="MobiDB-lite"/>
    </source>
</evidence>
<organism evidence="2 3">
    <name type="scientific">Tanacetum coccineum</name>
    <dbReference type="NCBI Taxonomy" id="301880"/>
    <lineage>
        <taxon>Eukaryota</taxon>
        <taxon>Viridiplantae</taxon>
        <taxon>Streptophyta</taxon>
        <taxon>Embryophyta</taxon>
        <taxon>Tracheophyta</taxon>
        <taxon>Spermatophyta</taxon>
        <taxon>Magnoliopsida</taxon>
        <taxon>eudicotyledons</taxon>
        <taxon>Gunneridae</taxon>
        <taxon>Pentapetalae</taxon>
        <taxon>asterids</taxon>
        <taxon>campanulids</taxon>
        <taxon>Asterales</taxon>
        <taxon>Asteraceae</taxon>
        <taxon>Asteroideae</taxon>
        <taxon>Anthemideae</taxon>
        <taxon>Anthemidinae</taxon>
        <taxon>Tanacetum</taxon>
    </lineage>
</organism>
<evidence type="ECO:0000313" key="2">
    <source>
        <dbReference type="EMBL" id="GJU08413.1"/>
    </source>
</evidence>
<gene>
    <name evidence="2" type="ORF">Tco_1124843</name>
</gene>
<reference evidence="2" key="1">
    <citation type="journal article" date="2022" name="Int. J. Mol. Sci.">
        <title>Draft Genome of Tanacetum Coccineum: Genomic Comparison of Closely Related Tanacetum-Family Plants.</title>
        <authorList>
            <person name="Yamashiro T."/>
            <person name="Shiraishi A."/>
            <person name="Nakayama K."/>
            <person name="Satake H."/>
        </authorList>
    </citation>
    <scope>NUCLEOTIDE SEQUENCE</scope>
</reference>
<feature type="region of interest" description="Disordered" evidence="1">
    <location>
        <begin position="96"/>
        <end position="131"/>
    </location>
</feature>
<protein>
    <submittedName>
        <fullName evidence="2">Uncharacterized protein</fullName>
    </submittedName>
</protein>